<dbReference type="Pfam" id="PF08783">
    <property type="entry name" value="DWNN"/>
    <property type="match status" value="1"/>
</dbReference>
<dbReference type="Proteomes" id="UP000799771">
    <property type="component" value="Unassembled WGS sequence"/>
</dbReference>
<dbReference type="AlphaFoldDB" id="A0A6A6ARP6"/>
<feature type="compositionally biased region" description="Basic and acidic residues" evidence="4">
    <location>
        <begin position="517"/>
        <end position="526"/>
    </location>
</feature>
<dbReference type="Gene3D" id="3.10.20.90">
    <property type="entry name" value="Phosphatidylinositol 3-kinase Catalytic Subunit, Chain A, domain 1"/>
    <property type="match status" value="1"/>
</dbReference>
<dbReference type="SMART" id="SM01180">
    <property type="entry name" value="DWNN"/>
    <property type="match status" value="1"/>
</dbReference>
<feature type="compositionally biased region" description="Basic and acidic residues" evidence="4">
    <location>
        <begin position="325"/>
        <end position="335"/>
    </location>
</feature>
<dbReference type="Gene3D" id="3.30.40.10">
    <property type="entry name" value="Zinc/RING finger domain, C3HC4 (zinc finger)"/>
    <property type="match status" value="1"/>
</dbReference>
<dbReference type="GO" id="GO:0008270">
    <property type="term" value="F:zinc ion binding"/>
    <property type="evidence" value="ECO:0007669"/>
    <property type="project" value="UniProtKB-KW"/>
</dbReference>
<dbReference type="InterPro" id="IPR036875">
    <property type="entry name" value="Znf_CCHC_sf"/>
</dbReference>
<dbReference type="PANTHER" id="PTHR23327">
    <property type="entry name" value="RING FINGER PROTEIN 127"/>
    <property type="match status" value="1"/>
</dbReference>
<proteinExistence type="predicted"/>
<gene>
    <name evidence="6" type="ORF">P153DRAFT_362399</name>
</gene>
<evidence type="ECO:0000313" key="6">
    <source>
        <dbReference type="EMBL" id="KAF2134652.1"/>
    </source>
</evidence>
<keyword evidence="7" id="KW-1185">Reference proteome</keyword>
<dbReference type="InterPro" id="IPR013083">
    <property type="entry name" value="Znf_RING/FYVE/PHD"/>
</dbReference>
<sequence>MPFSAFYRSKNEKELHRVDFEGTTITVFELKREIIQRSGLAKEANTDFHILREHDQSVYEDDTELISPSSTVITQRRPASSGRGNIVRYMNGKVPQRAFKKTTSTVPDGGSADTSPEAAFLAESSEAWKREQEQLAKAKPVYNKKSSNVPSGPPPAYYTCRICNEKGHYIQQCPTKDDPNHKSYKLPTGIPKSFQKEVTAEEADGPNVMKTPDGRYVQVKTDANEWNKFQQKTNAVKAQEASADAAIKELRERGLQCSIDERMFVDPMKTPCCGQTFCRQCIESALEEGDLVCPHCDEEEVLVDNLVKDEEMVNKIREYQAEKAKEKMEAAKQHNEQIASDSSKQTDNSAPAVDANSPNSKKRKSPPTEIQPPTAPKAMRQPTEEQVQADFQAQMDQMFRLPMNMPGMQMPMPMSMPMMQQQMPMQNHMMNMGMGMGGYGHGNGNGMANGMANNNNHNGWGAQSQGFQGYHHAPQNMNMNMNMNPNMNMHMGFQQSANQQDAYERQPVNNRHRSKRAREPDYRTLH</sequence>
<accession>A0A6A6ARP6</accession>
<keyword evidence="3" id="KW-0862">Zinc</keyword>
<feature type="domain" description="DWNN" evidence="5">
    <location>
        <begin position="5"/>
        <end position="78"/>
    </location>
</feature>
<name>A0A6A6ARP6_9PLEO</name>
<evidence type="ECO:0000256" key="1">
    <source>
        <dbReference type="ARBA" id="ARBA00022723"/>
    </source>
</evidence>
<feature type="region of interest" description="Disordered" evidence="4">
    <location>
        <begin position="496"/>
        <end position="526"/>
    </location>
</feature>
<feature type="region of interest" description="Disordered" evidence="4">
    <location>
        <begin position="325"/>
        <end position="387"/>
    </location>
</feature>
<keyword evidence="1" id="KW-0479">Metal-binding</keyword>
<dbReference type="InterPro" id="IPR025829">
    <property type="entry name" value="Zn_knuckle_CX2CX3GHX4C"/>
</dbReference>
<dbReference type="InterPro" id="IPR014891">
    <property type="entry name" value="DWNN_domain"/>
</dbReference>
<dbReference type="EMBL" id="ML977497">
    <property type="protein sequence ID" value="KAF2134652.1"/>
    <property type="molecule type" value="Genomic_DNA"/>
</dbReference>
<evidence type="ECO:0000256" key="4">
    <source>
        <dbReference type="SAM" id="MobiDB-lite"/>
    </source>
</evidence>
<protein>
    <recommendedName>
        <fullName evidence="5">DWNN domain-containing protein</fullName>
    </recommendedName>
</protein>
<evidence type="ECO:0000256" key="2">
    <source>
        <dbReference type="ARBA" id="ARBA00022771"/>
    </source>
</evidence>
<evidence type="ECO:0000256" key="3">
    <source>
        <dbReference type="ARBA" id="ARBA00022833"/>
    </source>
</evidence>
<dbReference type="Gene3D" id="4.10.60.10">
    <property type="entry name" value="Zinc finger, CCHC-type"/>
    <property type="match status" value="1"/>
</dbReference>
<dbReference type="SUPFAM" id="SSF57850">
    <property type="entry name" value="RING/U-box"/>
    <property type="match status" value="1"/>
</dbReference>
<dbReference type="PROSITE" id="PS51282">
    <property type="entry name" value="DWNN"/>
    <property type="match status" value="1"/>
</dbReference>
<reference evidence="6" key="1">
    <citation type="journal article" date="2020" name="Stud. Mycol.">
        <title>101 Dothideomycetes genomes: a test case for predicting lifestyles and emergence of pathogens.</title>
        <authorList>
            <person name="Haridas S."/>
            <person name="Albert R."/>
            <person name="Binder M."/>
            <person name="Bloem J."/>
            <person name="Labutti K."/>
            <person name="Salamov A."/>
            <person name="Andreopoulos B."/>
            <person name="Baker S."/>
            <person name="Barry K."/>
            <person name="Bills G."/>
            <person name="Bluhm B."/>
            <person name="Cannon C."/>
            <person name="Castanera R."/>
            <person name="Culley D."/>
            <person name="Daum C."/>
            <person name="Ezra D."/>
            <person name="Gonzalez J."/>
            <person name="Henrissat B."/>
            <person name="Kuo A."/>
            <person name="Liang C."/>
            <person name="Lipzen A."/>
            <person name="Lutzoni F."/>
            <person name="Magnuson J."/>
            <person name="Mondo S."/>
            <person name="Nolan M."/>
            <person name="Ohm R."/>
            <person name="Pangilinan J."/>
            <person name="Park H.-J."/>
            <person name="Ramirez L."/>
            <person name="Alfaro M."/>
            <person name="Sun H."/>
            <person name="Tritt A."/>
            <person name="Yoshinaga Y."/>
            <person name="Zwiers L.-H."/>
            <person name="Turgeon B."/>
            <person name="Goodwin S."/>
            <person name="Spatafora J."/>
            <person name="Crous P."/>
            <person name="Grigoriev I."/>
        </authorList>
    </citation>
    <scope>NUCLEOTIDE SEQUENCE</scope>
    <source>
        <strain evidence="6">CBS 119687</strain>
    </source>
</reference>
<dbReference type="SUPFAM" id="SSF57756">
    <property type="entry name" value="Retrovirus zinc finger-like domains"/>
    <property type="match status" value="1"/>
</dbReference>
<dbReference type="OrthoDB" id="106784at2759"/>
<organism evidence="6 7">
    <name type="scientific">Dothidotthia symphoricarpi CBS 119687</name>
    <dbReference type="NCBI Taxonomy" id="1392245"/>
    <lineage>
        <taxon>Eukaryota</taxon>
        <taxon>Fungi</taxon>
        <taxon>Dikarya</taxon>
        <taxon>Ascomycota</taxon>
        <taxon>Pezizomycotina</taxon>
        <taxon>Dothideomycetes</taxon>
        <taxon>Pleosporomycetidae</taxon>
        <taxon>Pleosporales</taxon>
        <taxon>Dothidotthiaceae</taxon>
        <taxon>Dothidotthia</taxon>
    </lineage>
</organism>
<dbReference type="CDD" id="cd16620">
    <property type="entry name" value="vRING-HC-C4C4_RBBP6"/>
    <property type="match status" value="1"/>
</dbReference>
<feature type="compositionally biased region" description="Polar residues" evidence="4">
    <location>
        <begin position="336"/>
        <end position="349"/>
    </location>
</feature>
<dbReference type="RefSeq" id="XP_033529039.1">
    <property type="nucleotide sequence ID" value="XM_033667126.1"/>
</dbReference>
<evidence type="ECO:0000313" key="7">
    <source>
        <dbReference type="Proteomes" id="UP000799771"/>
    </source>
</evidence>
<dbReference type="GeneID" id="54407558"/>
<evidence type="ECO:0000259" key="5">
    <source>
        <dbReference type="PROSITE" id="PS51282"/>
    </source>
</evidence>
<keyword evidence="2" id="KW-0863">Zinc-finger</keyword>
<dbReference type="GO" id="GO:0003676">
    <property type="term" value="F:nucleic acid binding"/>
    <property type="evidence" value="ECO:0007669"/>
    <property type="project" value="InterPro"/>
</dbReference>
<dbReference type="Pfam" id="PF13696">
    <property type="entry name" value="zf-CCHC_2"/>
    <property type="match status" value="1"/>
</dbReference>